<sequence>MPFDTEWAEAKAQAARDSSTARTRLDGATSGGGGGGGGGQDLVVVQDDLGAVGHSAYRLHGGLKAAGGHAKAASEGAGTELSGSNFTAGAA</sequence>
<accession>A0ABR5IT05</accession>
<feature type="compositionally biased region" description="Polar residues" evidence="1">
    <location>
        <begin position="81"/>
        <end position="91"/>
    </location>
</feature>
<name>A0ABR5IT05_9ACTN</name>
<feature type="compositionally biased region" description="Low complexity" evidence="1">
    <location>
        <begin position="68"/>
        <end position="78"/>
    </location>
</feature>
<evidence type="ECO:0000256" key="1">
    <source>
        <dbReference type="SAM" id="MobiDB-lite"/>
    </source>
</evidence>
<feature type="compositionally biased region" description="Gly residues" evidence="1">
    <location>
        <begin position="29"/>
        <end position="40"/>
    </location>
</feature>
<feature type="region of interest" description="Disordered" evidence="1">
    <location>
        <begin position="68"/>
        <end position="91"/>
    </location>
</feature>
<reference evidence="2 3" key="1">
    <citation type="submission" date="2015-07" db="EMBL/GenBank/DDBJ databases">
        <authorList>
            <person name="Ju K.-S."/>
            <person name="Doroghazi J.R."/>
            <person name="Metcalf W.W."/>
        </authorList>
    </citation>
    <scope>NUCLEOTIDE SEQUENCE [LARGE SCALE GENOMIC DNA]</scope>
    <source>
        <strain evidence="2 3">NRRL B-3589</strain>
    </source>
</reference>
<feature type="region of interest" description="Disordered" evidence="1">
    <location>
        <begin position="1"/>
        <end position="40"/>
    </location>
</feature>
<protein>
    <submittedName>
        <fullName evidence="2">Uncharacterized protein</fullName>
    </submittedName>
</protein>
<gene>
    <name evidence="2" type="ORF">ADK38_43090</name>
</gene>
<comment type="caution">
    <text evidence="2">The sequence shown here is derived from an EMBL/GenBank/DDBJ whole genome shotgun (WGS) entry which is preliminary data.</text>
</comment>
<evidence type="ECO:0000313" key="2">
    <source>
        <dbReference type="EMBL" id="KOG57105.1"/>
    </source>
</evidence>
<keyword evidence="3" id="KW-1185">Reference proteome</keyword>
<dbReference type="Proteomes" id="UP000037020">
    <property type="component" value="Unassembled WGS sequence"/>
</dbReference>
<dbReference type="EMBL" id="LGUT01004205">
    <property type="protein sequence ID" value="KOG57105.1"/>
    <property type="molecule type" value="Genomic_DNA"/>
</dbReference>
<feature type="non-terminal residue" evidence="2">
    <location>
        <position position="91"/>
    </location>
</feature>
<proteinExistence type="predicted"/>
<organism evidence="2 3">
    <name type="scientific">Streptomyces varsoviensis</name>
    <dbReference type="NCBI Taxonomy" id="67373"/>
    <lineage>
        <taxon>Bacteria</taxon>
        <taxon>Bacillati</taxon>
        <taxon>Actinomycetota</taxon>
        <taxon>Actinomycetes</taxon>
        <taxon>Kitasatosporales</taxon>
        <taxon>Streptomycetaceae</taxon>
        <taxon>Streptomyces</taxon>
    </lineage>
</organism>
<evidence type="ECO:0000313" key="3">
    <source>
        <dbReference type="Proteomes" id="UP000037020"/>
    </source>
</evidence>